<proteinExistence type="predicted"/>
<feature type="compositionally biased region" description="Polar residues" evidence="1">
    <location>
        <begin position="73"/>
        <end position="101"/>
    </location>
</feature>
<feature type="non-terminal residue" evidence="2">
    <location>
        <position position="1"/>
    </location>
</feature>
<gene>
    <name evidence="2" type="ORF">J7405_15945</name>
</gene>
<evidence type="ECO:0000313" key="3">
    <source>
        <dbReference type="Proteomes" id="UP000668572"/>
    </source>
</evidence>
<organism evidence="2 3">
    <name type="scientific">Xanthomonas manihotis</name>
    <dbReference type="NCBI Taxonomy" id="43353"/>
    <lineage>
        <taxon>Bacteria</taxon>
        <taxon>Pseudomonadati</taxon>
        <taxon>Pseudomonadota</taxon>
        <taxon>Gammaproteobacteria</taxon>
        <taxon>Lysobacterales</taxon>
        <taxon>Lysobacteraceae</taxon>
        <taxon>Xanthomonas</taxon>
    </lineage>
</organism>
<accession>A0A8I1XN23</accession>
<dbReference type="RefSeq" id="WP_209226270.1">
    <property type="nucleotide sequence ID" value="NZ_JAGHXV010000060.1"/>
</dbReference>
<sequence length="101" mass="11393">ATTGLAQSPQDSCSVPNLERDEVVDERWKRRFIWQLHVFTKEIGFCESFLHACRLNPVNPYTGQAGTVDPYKAQSTYRQPAPQPTFTPSDTVPANPYNSGY</sequence>
<evidence type="ECO:0000313" key="2">
    <source>
        <dbReference type="EMBL" id="MBO9761018.1"/>
    </source>
</evidence>
<name>A0A8I1XN23_XANMN</name>
<dbReference type="EMBL" id="JAGHXW010000048">
    <property type="protein sequence ID" value="MBO9761018.1"/>
    <property type="molecule type" value="Genomic_DNA"/>
</dbReference>
<reference evidence="2" key="1">
    <citation type="submission" date="2021-03" db="EMBL/GenBank/DDBJ databases">
        <title>Molecular characterization of Xanthomonas species pathogenic on Araceae and the development of a triplex TaqMan assay for detection of X. phaseoli pv. dieffenbachiae.</title>
        <authorList>
            <person name="Van Der Wolf J."/>
            <person name="Krijger M."/>
            <person name="Mendes O."/>
            <person name="Brankovics B."/>
            <person name="Bonants P."/>
            <person name="Meekes E."/>
        </authorList>
    </citation>
    <scope>NUCLEOTIDE SEQUENCE</scope>
    <source>
        <strain evidence="2">NBC1264</strain>
    </source>
</reference>
<dbReference type="AlphaFoldDB" id="A0A8I1XN23"/>
<comment type="caution">
    <text evidence="2">The sequence shown here is derived from an EMBL/GenBank/DDBJ whole genome shotgun (WGS) entry which is preliminary data.</text>
</comment>
<feature type="region of interest" description="Disordered" evidence="1">
    <location>
        <begin position="64"/>
        <end position="101"/>
    </location>
</feature>
<protein>
    <submittedName>
        <fullName evidence="2">Uncharacterized protein</fullName>
    </submittedName>
</protein>
<evidence type="ECO:0000256" key="1">
    <source>
        <dbReference type="SAM" id="MobiDB-lite"/>
    </source>
</evidence>
<dbReference type="Proteomes" id="UP000668572">
    <property type="component" value="Unassembled WGS sequence"/>
</dbReference>